<organism evidence="1">
    <name type="scientific">Cryptophlebia leucotreta granulosis virus</name>
    <name type="common">ClGV</name>
    <name type="synonym">Cryptophlebia leucotreta granulovirus</name>
    <dbReference type="NCBI Taxonomy" id="35254"/>
    <lineage>
        <taxon>Viruses</taxon>
        <taxon>Viruses incertae sedis</taxon>
        <taxon>Naldaviricetes</taxon>
        <taxon>Lefavirales</taxon>
        <taxon>Baculoviridae</taxon>
        <taxon>Betabaculovirus</taxon>
        <taxon>Betabaculovirus cryleucotretae</taxon>
    </lineage>
</organism>
<dbReference type="InterPro" id="IPR008416">
    <property type="entry name" value="Baculo_VP1054"/>
</dbReference>
<protein>
    <submittedName>
        <fullName evidence="1">Vp1054</fullName>
    </submittedName>
</protein>
<dbReference type="Pfam" id="PF05789">
    <property type="entry name" value="Baculo_VP1054"/>
    <property type="match status" value="1"/>
</dbReference>
<proteinExistence type="predicted"/>
<evidence type="ECO:0000313" key="1">
    <source>
        <dbReference type="EMBL" id="AUF81996.1"/>
    </source>
</evidence>
<organismHost>
    <name type="scientific">Tortricidae</name>
    <dbReference type="NCBI Taxonomy" id="7139"/>
</organismHost>
<reference evidence="1" key="1">
    <citation type="journal article" date="2017" name="Int. J. Mol. Sci.">
        <title>Genome Analysis and Genetic Stability of the Cryptophlebia leucotreta Granulovirus (CrleGV-SA) after 15 Years of Commercial Use as a Biopesticide.</title>
        <authorList>
            <person name="van der Merwe M."/>
            <person name="Jukes M.D."/>
            <person name="Rabalski L."/>
            <person name="Knox C."/>
            <person name="Opoku-Debrah J.K."/>
            <person name="Moore S.D."/>
            <person name="Krejmer-Rabalska M."/>
            <person name="Szewczyk B."/>
            <person name="Hill M.P."/>
        </authorList>
    </citation>
    <scope>NUCLEOTIDE SEQUENCE</scope>
    <source>
        <strain evidence="1">CrleGV-SA</strain>
    </source>
</reference>
<accession>A0A2H4ZKA8</accession>
<name>A0A2H4ZKA8_GVCL</name>
<dbReference type="EMBL" id="MF974563">
    <property type="protein sequence ID" value="AUF81996.1"/>
    <property type="molecule type" value="Genomic_DNA"/>
</dbReference>
<sequence>MNCAERASVLSTPAYQPIQIVKRQCQLHPQQTNCILLQTKGLNKIFYEHFTAIDIHYCSINGDPYYEWLLLNDNTTREHFNNGYTMECSVKYTVDYDEVMRSIEMAGEYDELLVRKVMKFVHQYIYSDNGSLNGHAKNPSIQEESKVYVLFKDMYIHCLYSHLQCIILPQEMYCLYKDGEEPNINAAMFYKSIPEYEDTIACQHIYKGFLVYNTVLTMLLAEKNPFNDKNKPISKIIESVGVCSGGVEGGKKTRIKVCELKFATSPPPNHIMCPPRDMVKRIYVYAKWQLKPKNYTRYYAMLFDDTPKRQEQLREWSIFINEFKTHFFPTQ</sequence>